<keyword evidence="3" id="KW-1185">Reference proteome</keyword>
<keyword evidence="1" id="KW-1133">Transmembrane helix</keyword>
<dbReference type="GO" id="GO:0016020">
    <property type="term" value="C:membrane"/>
    <property type="evidence" value="ECO:0007669"/>
    <property type="project" value="InterPro"/>
</dbReference>
<sequence>MDMELIETKISNGYLVQFKLLMKLCLPIIANQIFEVMLTPMAIFFIGNFGNKIELAGVALAVSIINVTCVAVAIGFGTAVDTFMSQ</sequence>
<evidence type="ECO:0000256" key="1">
    <source>
        <dbReference type="SAM" id="Phobius"/>
    </source>
</evidence>
<dbReference type="Proteomes" id="UP000078046">
    <property type="component" value="Unassembled WGS sequence"/>
</dbReference>
<gene>
    <name evidence="2" type="ORF">A3Q56_07522</name>
</gene>
<name>A0A177ASF1_9BILA</name>
<evidence type="ECO:0008006" key="4">
    <source>
        <dbReference type="Google" id="ProtNLM"/>
    </source>
</evidence>
<organism evidence="2 3">
    <name type="scientific">Intoshia linei</name>
    <dbReference type="NCBI Taxonomy" id="1819745"/>
    <lineage>
        <taxon>Eukaryota</taxon>
        <taxon>Metazoa</taxon>
        <taxon>Spiralia</taxon>
        <taxon>Lophotrochozoa</taxon>
        <taxon>Mesozoa</taxon>
        <taxon>Orthonectida</taxon>
        <taxon>Rhopaluridae</taxon>
        <taxon>Intoshia</taxon>
    </lineage>
</organism>
<keyword evidence="1" id="KW-0812">Transmembrane</keyword>
<reference evidence="2 3" key="1">
    <citation type="submission" date="2016-04" db="EMBL/GenBank/DDBJ databases">
        <title>The genome of Intoshia linei affirms orthonectids as highly simplified spiralians.</title>
        <authorList>
            <person name="Mikhailov K.V."/>
            <person name="Slusarev G.S."/>
            <person name="Nikitin M.A."/>
            <person name="Logacheva M.D."/>
            <person name="Penin A."/>
            <person name="Aleoshin V."/>
            <person name="Panchin Y.V."/>
        </authorList>
    </citation>
    <scope>NUCLEOTIDE SEQUENCE [LARGE SCALE GENOMIC DNA]</scope>
    <source>
        <strain evidence="2">Intl2013</strain>
        <tissue evidence="2">Whole animal</tissue>
    </source>
</reference>
<comment type="caution">
    <text evidence="2">The sequence shown here is derived from an EMBL/GenBank/DDBJ whole genome shotgun (WGS) entry which is preliminary data.</text>
</comment>
<accession>A0A177ASF1</accession>
<keyword evidence="1" id="KW-0472">Membrane</keyword>
<dbReference type="GO" id="GO:0015297">
    <property type="term" value="F:antiporter activity"/>
    <property type="evidence" value="ECO:0007669"/>
    <property type="project" value="InterPro"/>
</dbReference>
<evidence type="ECO:0000313" key="2">
    <source>
        <dbReference type="EMBL" id="OAF64750.1"/>
    </source>
</evidence>
<feature type="non-terminal residue" evidence="2">
    <location>
        <position position="86"/>
    </location>
</feature>
<protein>
    <recommendedName>
        <fullName evidence="4">MATE family efflux transporter</fullName>
    </recommendedName>
</protein>
<dbReference type="AlphaFoldDB" id="A0A177ASF1"/>
<feature type="transmembrane region" description="Helical" evidence="1">
    <location>
        <begin position="20"/>
        <end position="46"/>
    </location>
</feature>
<dbReference type="GO" id="GO:0042910">
    <property type="term" value="F:xenobiotic transmembrane transporter activity"/>
    <property type="evidence" value="ECO:0007669"/>
    <property type="project" value="InterPro"/>
</dbReference>
<dbReference type="OrthoDB" id="2126698at2759"/>
<proteinExistence type="predicted"/>
<evidence type="ECO:0000313" key="3">
    <source>
        <dbReference type="Proteomes" id="UP000078046"/>
    </source>
</evidence>
<dbReference type="EMBL" id="LWCA01001636">
    <property type="protein sequence ID" value="OAF64750.1"/>
    <property type="molecule type" value="Genomic_DNA"/>
</dbReference>
<feature type="transmembrane region" description="Helical" evidence="1">
    <location>
        <begin position="58"/>
        <end position="80"/>
    </location>
</feature>